<proteinExistence type="predicted"/>
<sequence length="120" mass="13865">MSEPNPAQDFFCASETERTLKDLRIKRKGQPVYVMGHEDRYKGKEGVFEFFNVRLAVVKFPDEKSLGFDPIDLLLPCEINEEGVPFFEIRYCETCDQVFPLTASEFYAPVERKECPECAP</sequence>
<dbReference type="KEGG" id="nneo:PQG83_19205"/>
<dbReference type="EMBL" id="CP116968">
    <property type="protein sequence ID" value="WNM61847.1"/>
    <property type="molecule type" value="Genomic_DNA"/>
</dbReference>
<keyword evidence="2" id="KW-1185">Reference proteome</keyword>
<accession>A0AA96GJ11</accession>
<gene>
    <name evidence="1" type="ORF">PQG83_19205</name>
</gene>
<organism evidence="1 2">
    <name type="scientific">Candidatus Nitrospira neomarina</name>
    <dbReference type="NCBI Taxonomy" id="3020899"/>
    <lineage>
        <taxon>Bacteria</taxon>
        <taxon>Pseudomonadati</taxon>
        <taxon>Nitrospirota</taxon>
        <taxon>Nitrospiria</taxon>
        <taxon>Nitrospirales</taxon>
        <taxon>Nitrospiraceae</taxon>
        <taxon>Nitrospira</taxon>
    </lineage>
</organism>
<reference evidence="1 2" key="1">
    <citation type="submission" date="2023-01" db="EMBL/GenBank/DDBJ databases">
        <title>Cultivation and genomic characterization of new, ubiquitous marine nitrite-oxidizing bacteria from the Nitrospirales.</title>
        <authorList>
            <person name="Mueller A.J."/>
            <person name="Daebeler A."/>
            <person name="Herbold C.W."/>
            <person name="Kirkegaard R.H."/>
            <person name="Daims H."/>
        </authorList>
    </citation>
    <scope>NUCLEOTIDE SEQUENCE [LARGE SCALE GENOMIC DNA]</scope>
    <source>
        <strain evidence="1 2">DK</strain>
    </source>
</reference>
<dbReference type="RefSeq" id="WP_312646489.1">
    <property type="nucleotide sequence ID" value="NZ_CP116968.1"/>
</dbReference>
<dbReference type="AlphaFoldDB" id="A0AA96GJ11"/>
<protein>
    <submittedName>
        <fullName evidence="1">Uncharacterized protein</fullName>
    </submittedName>
</protein>
<dbReference type="Proteomes" id="UP001302494">
    <property type="component" value="Chromosome"/>
</dbReference>
<evidence type="ECO:0000313" key="1">
    <source>
        <dbReference type="EMBL" id="WNM61847.1"/>
    </source>
</evidence>
<name>A0AA96GJ11_9BACT</name>
<evidence type="ECO:0000313" key="2">
    <source>
        <dbReference type="Proteomes" id="UP001302494"/>
    </source>
</evidence>